<reference evidence="3 4" key="1">
    <citation type="submission" date="2018-03" db="EMBL/GenBank/DDBJ databases">
        <title>Genomes of Pezizomycetes fungi and the evolution of truffles.</title>
        <authorList>
            <person name="Murat C."/>
            <person name="Payen T."/>
            <person name="Noel B."/>
            <person name="Kuo A."/>
            <person name="Martin F.M."/>
        </authorList>
    </citation>
    <scope>NUCLEOTIDE SEQUENCE [LARGE SCALE GENOMIC DNA]</scope>
    <source>
        <strain evidence="3">091103-1</strain>
    </source>
</reference>
<dbReference type="GO" id="GO:0003677">
    <property type="term" value="F:DNA binding"/>
    <property type="evidence" value="ECO:0007669"/>
    <property type="project" value="UniProtKB-KW"/>
</dbReference>
<dbReference type="GO" id="GO:0016035">
    <property type="term" value="C:zeta DNA polymerase complex"/>
    <property type="evidence" value="ECO:0007669"/>
    <property type="project" value="TreeGrafter"/>
</dbReference>
<dbReference type="Gene3D" id="3.30.900.10">
    <property type="entry name" value="HORMA domain"/>
    <property type="match status" value="1"/>
</dbReference>
<dbReference type="AlphaFoldDB" id="A0A317STL7"/>
<comment type="caution">
    <text evidence="3">The sequence shown here is derived from an EMBL/GenBank/DDBJ whole genome shotgun (WGS) entry which is preliminary data.</text>
</comment>
<dbReference type="STRING" id="42249.A0A317STL7"/>
<dbReference type="InterPro" id="IPR003511">
    <property type="entry name" value="HORMA_dom"/>
</dbReference>
<evidence type="ECO:0000313" key="3">
    <source>
        <dbReference type="EMBL" id="PWW77743.1"/>
    </source>
</evidence>
<keyword evidence="3" id="KW-0238">DNA-binding</keyword>
<keyword evidence="4" id="KW-1185">Reference proteome</keyword>
<evidence type="ECO:0000259" key="2">
    <source>
        <dbReference type="PROSITE" id="PS50815"/>
    </source>
</evidence>
<evidence type="ECO:0000256" key="1">
    <source>
        <dbReference type="ARBA" id="ARBA00010348"/>
    </source>
</evidence>
<accession>A0A317STL7</accession>
<dbReference type="InterPro" id="IPR045091">
    <property type="entry name" value="Mad2-like"/>
</dbReference>
<dbReference type="SUPFAM" id="SSF56019">
    <property type="entry name" value="The spindle assembly checkpoint protein mad2"/>
    <property type="match status" value="1"/>
</dbReference>
<dbReference type="Pfam" id="PF02301">
    <property type="entry name" value="HORMA"/>
    <property type="match status" value="1"/>
</dbReference>
<gene>
    <name evidence="3" type="ORF">C7212DRAFT_356819</name>
</gene>
<proteinExistence type="inferred from homology"/>
<name>A0A317STL7_9PEZI</name>
<dbReference type="Proteomes" id="UP000246991">
    <property type="component" value="Unassembled WGS sequence"/>
</dbReference>
<comment type="similarity">
    <text evidence="1">Belongs to the MAD2 family.</text>
</comment>
<dbReference type="PANTHER" id="PTHR11842">
    <property type="entry name" value="MITOTIC SPINDLE ASSEMBLY CHECKPOINT PROTEIN MAD2"/>
    <property type="match status" value="1"/>
</dbReference>
<dbReference type="PANTHER" id="PTHR11842:SF10">
    <property type="entry name" value="MITOTIC SPINDLE ASSEMBLY CHECKPOINT PROTEIN MAD2B"/>
    <property type="match status" value="1"/>
</dbReference>
<dbReference type="OrthoDB" id="21254at2759"/>
<dbReference type="PROSITE" id="PS50815">
    <property type="entry name" value="HORMA"/>
    <property type="match status" value="1"/>
</dbReference>
<organism evidence="3 4">
    <name type="scientific">Tuber magnatum</name>
    <name type="common">white Piedmont truffle</name>
    <dbReference type="NCBI Taxonomy" id="42249"/>
    <lineage>
        <taxon>Eukaryota</taxon>
        <taxon>Fungi</taxon>
        <taxon>Dikarya</taxon>
        <taxon>Ascomycota</taxon>
        <taxon>Pezizomycotina</taxon>
        <taxon>Pezizomycetes</taxon>
        <taxon>Pezizales</taxon>
        <taxon>Tuberaceae</taxon>
        <taxon>Tuber</taxon>
    </lineage>
</organism>
<evidence type="ECO:0000313" key="4">
    <source>
        <dbReference type="Proteomes" id="UP000246991"/>
    </source>
</evidence>
<feature type="domain" description="HORMA" evidence="2">
    <location>
        <begin position="18"/>
        <end position="237"/>
    </location>
</feature>
<dbReference type="InterPro" id="IPR036570">
    <property type="entry name" value="HORMA_dom_sf"/>
</dbReference>
<dbReference type="EMBL" id="PYWC01000020">
    <property type="protein sequence ID" value="PWW77743.1"/>
    <property type="molecule type" value="Genomic_DNA"/>
</dbReference>
<sequence length="250" mass="27248">MEPLPKLTEGRSVVSSYPDLLSTLTDFLTVCIHTILYHRDIYPPQLYIKARKYSFPVYQSRHERVCKWIADAVGAVAGEIAKGNVSKVSLILISPRNIPLERYVFDLSTFPNIPFEGGYGDLLLQQLEEGGEGVGGVGEGGRKRLDEITIAGLEAQFRACLMKLSIAAPDLGRLPEDCTYTVAVEMKESGAPINYAEVWVPAEGQDSDGTGVRRSGGTKSTAIRTVEAGSICLELSIEETTTKTKMAFGQ</sequence>
<protein>
    <submittedName>
        <fullName evidence="3">DNA-binding protein</fullName>
    </submittedName>
</protein>